<comment type="caution">
    <text evidence="1">The sequence shown here is derived from an EMBL/GenBank/DDBJ whole genome shotgun (WGS) entry which is preliminary data.</text>
</comment>
<sequence length="113" mass="13148">MSSLFSLLKVMMLMAPRDPQLLCYILGQVAEAVLAMEKHAMEERLFSQRLPEPFREKMFQEFGTWIVHTKLFCKAFPSMSYKSIAAYHAKVTQPCLSTRDTAWMNYFVVEDNV</sequence>
<keyword evidence="2" id="KW-1185">Reference proteome</keyword>
<proteinExistence type="predicted"/>
<name>A0A9Q0E0L5_9TELE</name>
<evidence type="ECO:0000313" key="2">
    <source>
        <dbReference type="Proteomes" id="UP001148018"/>
    </source>
</evidence>
<gene>
    <name evidence="1" type="ORF">NHX12_032887</name>
</gene>
<dbReference type="AlphaFoldDB" id="A0A9Q0E0L5"/>
<evidence type="ECO:0000313" key="1">
    <source>
        <dbReference type="EMBL" id="KAJ3598924.1"/>
    </source>
</evidence>
<dbReference type="Proteomes" id="UP001148018">
    <property type="component" value="Unassembled WGS sequence"/>
</dbReference>
<organism evidence="1 2">
    <name type="scientific">Muraenolepis orangiensis</name>
    <name type="common">Patagonian moray cod</name>
    <dbReference type="NCBI Taxonomy" id="630683"/>
    <lineage>
        <taxon>Eukaryota</taxon>
        <taxon>Metazoa</taxon>
        <taxon>Chordata</taxon>
        <taxon>Craniata</taxon>
        <taxon>Vertebrata</taxon>
        <taxon>Euteleostomi</taxon>
        <taxon>Actinopterygii</taxon>
        <taxon>Neopterygii</taxon>
        <taxon>Teleostei</taxon>
        <taxon>Neoteleostei</taxon>
        <taxon>Acanthomorphata</taxon>
        <taxon>Zeiogadaria</taxon>
        <taxon>Gadariae</taxon>
        <taxon>Gadiformes</taxon>
        <taxon>Muraenolepidoidei</taxon>
        <taxon>Muraenolepididae</taxon>
        <taxon>Muraenolepis</taxon>
    </lineage>
</organism>
<accession>A0A9Q0E0L5</accession>
<dbReference type="EMBL" id="JANIIK010000048">
    <property type="protein sequence ID" value="KAJ3598924.1"/>
    <property type="molecule type" value="Genomic_DNA"/>
</dbReference>
<reference evidence="1" key="1">
    <citation type="submission" date="2022-07" db="EMBL/GenBank/DDBJ databases">
        <title>Chromosome-level genome of Muraenolepis orangiensis.</title>
        <authorList>
            <person name="Kim J."/>
        </authorList>
    </citation>
    <scope>NUCLEOTIDE SEQUENCE</scope>
    <source>
        <strain evidence="1">KU_S4_2022</strain>
        <tissue evidence="1">Muscle</tissue>
    </source>
</reference>
<protein>
    <submittedName>
        <fullName evidence="1">Uncharacterized protein</fullName>
    </submittedName>
</protein>